<reference evidence="1" key="1">
    <citation type="submission" date="2010-03" db="EMBL/GenBank/DDBJ databases">
        <title>Annotation of Blastomyces dermatitidis strain ATCC 18188.</title>
        <authorList>
            <consortium name="The Broad Institute Genome Sequencing Platform"/>
            <consortium name="Broad Institute Genome Sequencing Center for Infectious Disease."/>
            <person name="Cuomo C."/>
            <person name="Klein B."/>
            <person name="Sullivan T."/>
            <person name="Heitman J."/>
            <person name="Young S."/>
            <person name="Zeng Q."/>
            <person name="Gargeya S."/>
            <person name="Alvarado L."/>
            <person name="Berlin A.M."/>
            <person name="Chapman S.B."/>
            <person name="Chen Z."/>
            <person name="Freedman E."/>
            <person name="Gellesch M."/>
            <person name="Goldberg J."/>
            <person name="Griggs A."/>
            <person name="Gujja S."/>
            <person name="Heilman E."/>
            <person name="Heiman D."/>
            <person name="Howarth C."/>
            <person name="Mehta T."/>
            <person name="Neiman D."/>
            <person name="Pearson M."/>
            <person name="Roberts A."/>
            <person name="Saif S."/>
            <person name="Shea T."/>
            <person name="Shenoy N."/>
            <person name="Sisk P."/>
            <person name="Stolte C."/>
            <person name="Sykes S."/>
            <person name="White J."/>
            <person name="Yandava C."/>
            <person name="Haas B."/>
            <person name="Nusbaum C."/>
            <person name="Birren B."/>
        </authorList>
    </citation>
    <scope>NUCLEOTIDE SEQUENCE</scope>
    <source>
        <strain evidence="1">ATCC 18188</strain>
    </source>
</reference>
<proteinExistence type="predicted"/>
<dbReference type="EMBL" id="GG749448">
    <property type="protein sequence ID" value="KMW68101.1"/>
    <property type="molecule type" value="Genomic_DNA"/>
</dbReference>
<dbReference type="AlphaFoldDB" id="A0A0J9EQ27"/>
<name>A0A0J9EQ27_AJEDA</name>
<evidence type="ECO:0000313" key="1">
    <source>
        <dbReference type="EMBL" id="KMW68101.1"/>
    </source>
</evidence>
<organism evidence="1">
    <name type="scientific">Ajellomyces dermatitidis (strain ATCC 18188 / CBS 674.68)</name>
    <name type="common">Blastomyces dermatitidis</name>
    <dbReference type="NCBI Taxonomy" id="653446"/>
    <lineage>
        <taxon>Eukaryota</taxon>
        <taxon>Fungi</taxon>
        <taxon>Dikarya</taxon>
        <taxon>Ascomycota</taxon>
        <taxon>Pezizomycotina</taxon>
        <taxon>Eurotiomycetes</taxon>
        <taxon>Eurotiomycetidae</taxon>
        <taxon>Onygenales</taxon>
        <taxon>Ajellomycetaceae</taxon>
        <taxon>Blastomyces</taxon>
    </lineage>
</organism>
<sequence>MLIEGYLFMLMEIAPSCRVRASSVHLIMNTRLRLGLYPSGCPRLFGVCCLAWKFRYRSGELHVNVSSYQKSSFQCINASKYVHALVVFYEIIETTSECAGRRPIDTRMKEILHQGHQNLHF</sequence>
<dbReference type="Proteomes" id="UP000007802">
    <property type="component" value="Unassembled WGS sequence"/>
</dbReference>
<protein>
    <submittedName>
        <fullName evidence="1">Uncharacterized protein</fullName>
    </submittedName>
</protein>
<accession>A0A0J9EQ27</accession>
<gene>
    <name evidence="1" type="ORF">BDDG_12580</name>
</gene>